<evidence type="ECO:0000313" key="5">
    <source>
        <dbReference type="EMBL" id="CAG7726196.1"/>
    </source>
</evidence>
<protein>
    <recommendedName>
        <fullName evidence="2">Dymeclin</fullName>
    </recommendedName>
</protein>
<keyword evidence="4" id="KW-0449">Lipoprotein</keyword>
<dbReference type="GO" id="GO:0007030">
    <property type="term" value="P:Golgi organization"/>
    <property type="evidence" value="ECO:0007669"/>
    <property type="project" value="TreeGrafter"/>
</dbReference>
<dbReference type="GO" id="GO:0005794">
    <property type="term" value="C:Golgi apparatus"/>
    <property type="evidence" value="ECO:0007669"/>
    <property type="project" value="TreeGrafter"/>
</dbReference>
<reference evidence="5" key="1">
    <citation type="submission" date="2021-06" db="EMBL/GenBank/DDBJ databases">
        <authorList>
            <person name="Hodson N. C."/>
            <person name="Mongue J. A."/>
            <person name="Jaron S. K."/>
        </authorList>
    </citation>
    <scope>NUCLEOTIDE SEQUENCE</scope>
</reference>
<comment type="similarity">
    <text evidence="1">Belongs to the dymeclin family.</text>
</comment>
<dbReference type="PANTHER" id="PTHR12895">
    <property type="entry name" value="DYMECLIN"/>
    <property type="match status" value="1"/>
</dbReference>
<evidence type="ECO:0000256" key="1">
    <source>
        <dbReference type="ARBA" id="ARBA00010603"/>
    </source>
</evidence>
<evidence type="ECO:0000256" key="3">
    <source>
        <dbReference type="ARBA" id="ARBA00022707"/>
    </source>
</evidence>
<dbReference type="EMBL" id="CAJVCH010132004">
    <property type="protein sequence ID" value="CAG7726196.1"/>
    <property type="molecule type" value="Genomic_DNA"/>
</dbReference>
<sequence length="688" mass="78839">MGIISPSPGKFRNYWQLQIPATSVSVTVPIYTEVFNNSGLYSLPLILTKDQGFMLDANVEHLRADLFANNKETRNFASLIQVFTRRAIELNSSVQTCDSMFIWQAYNALFIIRTIIKYFAEYSKDDVFARQFSAFTPSASSNEIQGGILQDGQMISPGDTDVLDPLVDALMQILSELPVKSNTYLLHLEAVNTLIVLLSTQMFCSVPAYKLLSFRSIMQRDPPGLAACLTKTLLNNYMDHKIPPTSLWQNQDSGSLVIGMASGIWNILRKGVGFEKPKDSLEPLKENNLASHSLSLLLILINHCTSGQPGHCMNPYRESVVTFENENADDALSNETPMFKLNYGRLYDTICREITTDDTTLLLYMLIHRNSSFKSYIMARSDIEQLVLPILLTLYHAPTSTSHHIYMSLIVLLILSEDELFNQQVHDIVLRNVTWYTERSVNDITLGGLIILVVIRTIQYNILKMRDKYLHTNCLAALANMSSKFRSLHPYVAQRLISLFETLAKRHNKLMQRFNQQAEVTDVKQESEKASETVQDITVLEEVIRMVLEILNSVLTHQLQQNRHLIYTLLYKKTVFDSFRNYDATQDLVANIDIVINYFSKRLTSEHHDLSSSEVMERVEDGVLHWSPDILRKFPDLKFRYVEEDQPEEFFIPYIWSLIYHRSGIHWSTLNISLFNAETDYALSTKNC</sequence>
<evidence type="ECO:0000256" key="4">
    <source>
        <dbReference type="ARBA" id="ARBA00023288"/>
    </source>
</evidence>
<dbReference type="AlphaFoldDB" id="A0A8J2K1Z4"/>
<name>A0A8J2K1Z4_9HEXA</name>
<gene>
    <name evidence="5" type="ORF">AFUS01_LOCUS15118</name>
</gene>
<accession>A0A8J2K1Z4</accession>
<dbReference type="Proteomes" id="UP000708208">
    <property type="component" value="Unassembled WGS sequence"/>
</dbReference>
<dbReference type="InterPro" id="IPR019142">
    <property type="entry name" value="Dymeclin"/>
</dbReference>
<evidence type="ECO:0000313" key="6">
    <source>
        <dbReference type="Proteomes" id="UP000708208"/>
    </source>
</evidence>
<comment type="caution">
    <text evidence="5">The sequence shown here is derived from an EMBL/GenBank/DDBJ whole genome shotgun (WGS) entry which is preliminary data.</text>
</comment>
<dbReference type="PANTHER" id="PTHR12895:SF9">
    <property type="entry name" value="DYMECLIN"/>
    <property type="match status" value="1"/>
</dbReference>
<proteinExistence type="inferred from homology"/>
<dbReference type="OrthoDB" id="10253409at2759"/>
<dbReference type="Pfam" id="PF09742">
    <property type="entry name" value="Dymeclin"/>
    <property type="match status" value="1"/>
</dbReference>
<organism evidence="5 6">
    <name type="scientific">Allacma fusca</name>
    <dbReference type="NCBI Taxonomy" id="39272"/>
    <lineage>
        <taxon>Eukaryota</taxon>
        <taxon>Metazoa</taxon>
        <taxon>Ecdysozoa</taxon>
        <taxon>Arthropoda</taxon>
        <taxon>Hexapoda</taxon>
        <taxon>Collembola</taxon>
        <taxon>Symphypleona</taxon>
        <taxon>Sminthuridae</taxon>
        <taxon>Allacma</taxon>
    </lineage>
</organism>
<keyword evidence="3" id="KW-0519">Myristate</keyword>
<evidence type="ECO:0000256" key="2">
    <source>
        <dbReference type="ARBA" id="ARBA00015736"/>
    </source>
</evidence>
<keyword evidence="6" id="KW-1185">Reference proteome</keyword>